<evidence type="ECO:0000313" key="4">
    <source>
        <dbReference type="EMBL" id="SDH39068.1"/>
    </source>
</evidence>
<sequence>MKRRDFLAASAVLSLLASPAAQAVKNPPPAKKPPAKPATKPGAKPAGKTVAKPGIRHAATPENGAASAIHEPHNVISLPEEPPARWRTVDLQTQIGLRHVKGAAKLWLPLAQYKDTPWQRSLGHTWEGNFTSAGIYRDPVAEMEVFVAEWAEGTDSPRLQFSSQIATQDRHFDVTRRGAIAERTEVLRRCLQPTSQIPIDGIVRRTAERAIGRIRDPLAMGKALYDWVVERTEFDSNGTGLGNANIAQMLESGNLSGRSADIAQLFVALCRSVGIPARPVFGLRNGTSRLFGSLGILGELNAAQHCRAELYIPGYSWIGVDPADVRKAIREENLSNFDPKLNVLKKLLFGFWEMNWIGFNAAQDVTLRGGAAETLPNLIMPVVETGEGRYSSLDTSRMNYSVTATRIDTP</sequence>
<proteinExistence type="predicted"/>
<dbReference type="Pfam" id="PF01841">
    <property type="entry name" value="Transglut_core"/>
    <property type="match status" value="1"/>
</dbReference>
<evidence type="ECO:0000256" key="1">
    <source>
        <dbReference type="SAM" id="MobiDB-lite"/>
    </source>
</evidence>
<feature type="chain" id="PRO_5011655262" evidence="2">
    <location>
        <begin position="24"/>
        <end position="410"/>
    </location>
</feature>
<dbReference type="PANTHER" id="PTHR38339">
    <property type="entry name" value="TRANSGLUTAMINASE DOMAIN PROTEIN"/>
    <property type="match status" value="1"/>
</dbReference>
<dbReference type="EMBL" id="FNCY01000005">
    <property type="protein sequence ID" value="SDH39068.1"/>
    <property type="molecule type" value="Genomic_DNA"/>
</dbReference>
<evidence type="ECO:0000259" key="3">
    <source>
        <dbReference type="SMART" id="SM00460"/>
    </source>
</evidence>
<evidence type="ECO:0000313" key="5">
    <source>
        <dbReference type="Proteomes" id="UP000198607"/>
    </source>
</evidence>
<accession>A0A1G8C133</accession>
<dbReference type="OrthoDB" id="9804872at2"/>
<dbReference type="InterPro" id="IPR002931">
    <property type="entry name" value="Transglutaminase-like"/>
</dbReference>
<feature type="domain" description="Transglutaminase-like" evidence="3">
    <location>
        <begin position="251"/>
        <end position="324"/>
    </location>
</feature>
<gene>
    <name evidence="4" type="ORF">SAMN05660652_01647</name>
</gene>
<feature type="compositionally biased region" description="Pro residues" evidence="1">
    <location>
        <begin position="26"/>
        <end position="36"/>
    </location>
</feature>
<keyword evidence="2" id="KW-0732">Signal</keyword>
<dbReference type="PANTHER" id="PTHR38339:SF1">
    <property type="entry name" value="TRANSGLUTAMINASE-LIKE DOMAIN-CONTAINING PROTEIN"/>
    <property type="match status" value="1"/>
</dbReference>
<name>A0A1G8C133_9RHOO</name>
<reference evidence="4 5" key="1">
    <citation type="submission" date="2016-10" db="EMBL/GenBank/DDBJ databases">
        <authorList>
            <person name="de Groot N.N."/>
        </authorList>
    </citation>
    <scope>NUCLEOTIDE SEQUENCE [LARGE SCALE GENOMIC DNA]</scope>
    <source>
        <strain evidence="4 5">DSM 5885</strain>
    </source>
</reference>
<dbReference type="InterPro" id="IPR038765">
    <property type="entry name" value="Papain-like_cys_pep_sf"/>
</dbReference>
<dbReference type="STRING" id="83767.SAMN05660652_01647"/>
<dbReference type="SMART" id="SM00460">
    <property type="entry name" value="TGc"/>
    <property type="match status" value="1"/>
</dbReference>
<dbReference type="Gene3D" id="3.10.620.30">
    <property type="match status" value="1"/>
</dbReference>
<feature type="signal peptide" evidence="2">
    <location>
        <begin position="1"/>
        <end position="23"/>
    </location>
</feature>
<dbReference type="SUPFAM" id="SSF54001">
    <property type="entry name" value="Cysteine proteinases"/>
    <property type="match status" value="1"/>
</dbReference>
<feature type="compositionally biased region" description="Low complexity" evidence="1">
    <location>
        <begin position="37"/>
        <end position="48"/>
    </location>
</feature>
<evidence type="ECO:0000256" key="2">
    <source>
        <dbReference type="SAM" id="SignalP"/>
    </source>
</evidence>
<keyword evidence="5" id="KW-1185">Reference proteome</keyword>
<protein>
    <submittedName>
        <fullName evidence="4">Transglutaminase-like superfamily protein</fullName>
    </submittedName>
</protein>
<feature type="region of interest" description="Disordered" evidence="1">
    <location>
        <begin position="18"/>
        <end position="53"/>
    </location>
</feature>
<organism evidence="4 5">
    <name type="scientific">Propionivibrio dicarboxylicus</name>
    <dbReference type="NCBI Taxonomy" id="83767"/>
    <lineage>
        <taxon>Bacteria</taxon>
        <taxon>Pseudomonadati</taxon>
        <taxon>Pseudomonadota</taxon>
        <taxon>Betaproteobacteria</taxon>
        <taxon>Rhodocyclales</taxon>
        <taxon>Rhodocyclaceae</taxon>
        <taxon>Propionivibrio</taxon>
    </lineage>
</organism>
<dbReference type="AlphaFoldDB" id="A0A1G8C133"/>
<dbReference type="Proteomes" id="UP000198607">
    <property type="component" value="Unassembled WGS sequence"/>
</dbReference>
<dbReference type="RefSeq" id="WP_143009804.1">
    <property type="nucleotide sequence ID" value="NZ_FNCY01000005.1"/>
</dbReference>